<evidence type="ECO:0000313" key="2">
    <source>
        <dbReference type="Proteomes" id="UP000260814"/>
    </source>
</evidence>
<protein>
    <submittedName>
        <fullName evidence="1">Uncharacterized protein</fullName>
    </submittedName>
</protein>
<proteinExistence type="predicted"/>
<dbReference type="PROSITE" id="PS51257">
    <property type="entry name" value="PROKAR_LIPOPROTEIN"/>
    <property type="match status" value="1"/>
</dbReference>
<gene>
    <name evidence="1" type="ORF">DXB87_10715</name>
</gene>
<dbReference type="AlphaFoldDB" id="A0A3E4Z751"/>
<dbReference type="Proteomes" id="UP000260814">
    <property type="component" value="Unassembled WGS sequence"/>
</dbReference>
<comment type="caution">
    <text evidence="1">The sequence shown here is derived from an EMBL/GenBank/DDBJ whole genome shotgun (WGS) entry which is preliminary data.</text>
</comment>
<reference evidence="1 2" key="1">
    <citation type="submission" date="2018-08" db="EMBL/GenBank/DDBJ databases">
        <title>A genome reference for cultivated species of the human gut microbiota.</title>
        <authorList>
            <person name="Zou Y."/>
            <person name="Xue W."/>
            <person name="Luo G."/>
        </authorList>
    </citation>
    <scope>NUCLEOTIDE SEQUENCE [LARGE SCALE GENOMIC DNA]</scope>
    <source>
        <strain evidence="1 2">OM06-2</strain>
    </source>
</reference>
<evidence type="ECO:0000313" key="1">
    <source>
        <dbReference type="EMBL" id="RGM90364.1"/>
    </source>
</evidence>
<dbReference type="EMBL" id="QSTW01000013">
    <property type="protein sequence ID" value="RGM90364.1"/>
    <property type="molecule type" value="Genomic_DNA"/>
</dbReference>
<sequence length="261" mass="30439">MKKILTMLIACVLFFSCSKDEGTEETTQNTLSEKLTNGYFISDDDEAIRFRTDGYFEWMERNSYRKYDRPEMMSVAKWKIDEDGNVIIVCDDETGSMPDDAPSFIYNINFSGNKLYFTNQEGENKVMENKEVSNLLQEEMIGHTFKAGIDYQYGGQKYRAVHTLTFDNEIGTAEWSVEWSYKDSGTVRNTYSAQGYYYTNISRDEIYFYWFYDNGEIPPHSALCPPENMVNMRHEISPSGEWLIYFDGGYTNFGNVNFVRQ</sequence>
<accession>A0A3E4Z751</accession>
<organism evidence="1 2">
    <name type="scientific">Phocaeicola plebeius</name>
    <dbReference type="NCBI Taxonomy" id="310297"/>
    <lineage>
        <taxon>Bacteria</taxon>
        <taxon>Pseudomonadati</taxon>
        <taxon>Bacteroidota</taxon>
        <taxon>Bacteroidia</taxon>
        <taxon>Bacteroidales</taxon>
        <taxon>Bacteroidaceae</taxon>
        <taxon>Phocaeicola</taxon>
    </lineage>
</organism>
<dbReference type="RefSeq" id="WP_117702158.1">
    <property type="nucleotide sequence ID" value="NZ_QSTW01000013.1"/>
</dbReference>
<name>A0A3E4Z751_9BACT</name>